<reference evidence="4" key="1">
    <citation type="journal article" date="2019" name="Int. J. Syst. Evol. Microbiol.">
        <title>The Global Catalogue of Microorganisms (GCM) 10K type strain sequencing project: providing services to taxonomists for standard genome sequencing and annotation.</title>
        <authorList>
            <consortium name="The Broad Institute Genomics Platform"/>
            <consortium name="The Broad Institute Genome Sequencing Center for Infectious Disease"/>
            <person name="Wu L."/>
            <person name="Ma J."/>
        </authorList>
    </citation>
    <scope>NUCLEOTIDE SEQUENCE [LARGE SCALE GENOMIC DNA]</scope>
    <source>
        <strain evidence="4">JCM 13002</strain>
    </source>
</reference>
<keyword evidence="1" id="KW-1133">Transmembrane helix</keyword>
<gene>
    <name evidence="3" type="ORF">GCM10009663_31390</name>
</gene>
<evidence type="ECO:0000313" key="3">
    <source>
        <dbReference type="EMBL" id="GAA1085394.1"/>
    </source>
</evidence>
<evidence type="ECO:0000256" key="1">
    <source>
        <dbReference type="SAM" id="Phobius"/>
    </source>
</evidence>
<sequence length="186" mass="20224">MTGLAAEQARVTNWPGYIGWTVGLLILIALVYWLMRQGWNWRRTLQSELPPLPAAPADPGAPLLRAKGRYHGSTTAGNWLDRVVAHGLGTRSLAELTLTEQGLLVRRPGDEDLWIPAAALTGARRDSGIAGKVVPAGLLVVTWNHRGTALDSGFRADHPDEHTAWVEAVEALTERTKTKKTEEAAP</sequence>
<dbReference type="EMBL" id="BAAALD010000026">
    <property type="protein sequence ID" value="GAA1085394.1"/>
    <property type="molecule type" value="Genomic_DNA"/>
</dbReference>
<dbReference type="InterPro" id="IPR057446">
    <property type="entry name" value="PH_bac"/>
</dbReference>
<comment type="caution">
    <text evidence="3">The sequence shown here is derived from an EMBL/GenBank/DDBJ whole genome shotgun (WGS) entry which is preliminary data.</text>
</comment>
<name>A0ABP4E472_9ACTN</name>
<feature type="domain" description="PH" evidence="2">
    <location>
        <begin position="49"/>
        <end position="169"/>
    </location>
</feature>
<dbReference type="RefSeq" id="WP_344624221.1">
    <property type="nucleotide sequence ID" value="NZ_BAAALD010000026.1"/>
</dbReference>
<keyword evidence="1" id="KW-0472">Membrane</keyword>
<evidence type="ECO:0000259" key="2">
    <source>
        <dbReference type="Pfam" id="PF25362"/>
    </source>
</evidence>
<keyword evidence="1" id="KW-0812">Transmembrane</keyword>
<dbReference type="Proteomes" id="UP001499987">
    <property type="component" value="Unassembled WGS sequence"/>
</dbReference>
<evidence type="ECO:0000313" key="4">
    <source>
        <dbReference type="Proteomes" id="UP001499987"/>
    </source>
</evidence>
<dbReference type="Pfam" id="PF25362">
    <property type="entry name" value="bPH_11"/>
    <property type="match status" value="1"/>
</dbReference>
<protein>
    <recommendedName>
        <fullName evidence="2">PH domain-containing protein</fullName>
    </recommendedName>
</protein>
<keyword evidence="4" id="KW-1185">Reference proteome</keyword>
<organism evidence="3 4">
    <name type="scientific">Kitasatospora arboriphila</name>
    <dbReference type="NCBI Taxonomy" id="258052"/>
    <lineage>
        <taxon>Bacteria</taxon>
        <taxon>Bacillati</taxon>
        <taxon>Actinomycetota</taxon>
        <taxon>Actinomycetes</taxon>
        <taxon>Kitasatosporales</taxon>
        <taxon>Streptomycetaceae</taxon>
        <taxon>Kitasatospora</taxon>
    </lineage>
</organism>
<accession>A0ABP4E472</accession>
<feature type="transmembrane region" description="Helical" evidence="1">
    <location>
        <begin position="17"/>
        <end position="35"/>
    </location>
</feature>
<proteinExistence type="predicted"/>